<dbReference type="PANTHER" id="PTHR43326:SF1">
    <property type="entry name" value="METHIONINE--TRNA LIGASE, MITOCHONDRIAL"/>
    <property type="match status" value="1"/>
</dbReference>
<dbReference type="Gene3D" id="2.170.220.10">
    <property type="match status" value="1"/>
</dbReference>
<keyword evidence="5 10" id="KW-0067">ATP-binding</keyword>
<dbReference type="EMBL" id="CP143787">
    <property type="protein sequence ID" value="WVN88076.1"/>
    <property type="molecule type" value="Genomic_DNA"/>
</dbReference>
<evidence type="ECO:0000256" key="4">
    <source>
        <dbReference type="ARBA" id="ARBA00022741"/>
    </source>
</evidence>
<dbReference type="InterPro" id="IPR033911">
    <property type="entry name" value="MetRS_core"/>
</dbReference>
<evidence type="ECO:0000313" key="11">
    <source>
        <dbReference type="EMBL" id="WVN88076.1"/>
    </source>
</evidence>
<sequence length="572" mass="64672">MAIRHSLPRLAACSLQPRLSVRHAAIRMSSTATQPMPPSSPSLTLFDPQGDAATAKPFYVTTPIFYVNASPHIGHLHSLLLADVFARFSRLRHPDRKAIFATGTDEHGMKIQQAAKAMEMDEQAFCDDVSQRFRNLVKLANASNTDFIRTTEPRHYKAVEDFWGKLTAAGDIYKGTHAGWYSISDESFYAVTQVTKREDGKMVAIESGSEVVWEEETNWRFRLSKYKSFLREWLSNPNAVHPNSVRLNLINQIDTLEDLSVSRPRSRVKWGIPVPNDPEQSIYVWIDALINYLTVTGYPEKLDGWPADIHVVGKDIIKFHALHWPSLLKSASLPPPKRVIAHAHWTMNKTKMSKSKGNVVDPISAMSSWSVDGVRWYLMRIGGSLTDDADYAPDQLEVHYKLLAAQMGNLLSRISSSKILKKANREFDMMHDRDEELDTLLSGLREDFENKMENYMVNQACGVVMDTIMATNKLFTTLEPWSSPDSTKAITYAYHSLRLASILLQPIIPNKAAEALDRLGVPENKRRWEDAVWQSDASGANTETMVQRLKEGSKRWKSRGHLFPLFAKNGTT</sequence>
<evidence type="ECO:0000256" key="6">
    <source>
        <dbReference type="ARBA" id="ARBA00022917"/>
    </source>
</evidence>
<reference evidence="11" key="3">
    <citation type="submission" date="2024-01" db="EMBL/GenBank/DDBJ databases">
        <authorList>
            <person name="Coelho M.A."/>
            <person name="David-Palma M."/>
            <person name="Shea T."/>
            <person name="Sun S."/>
            <person name="Cuomo C.A."/>
            <person name="Heitman J."/>
        </authorList>
    </citation>
    <scope>NUCLEOTIDE SEQUENCE</scope>
    <source>
        <strain evidence="11">CBS 7841</strain>
    </source>
</reference>
<organism evidence="11 12">
    <name type="scientific">Cryptococcus depauperatus CBS 7841</name>
    <dbReference type="NCBI Taxonomy" id="1295531"/>
    <lineage>
        <taxon>Eukaryota</taxon>
        <taxon>Fungi</taxon>
        <taxon>Dikarya</taxon>
        <taxon>Basidiomycota</taxon>
        <taxon>Agaricomycotina</taxon>
        <taxon>Tremellomycetes</taxon>
        <taxon>Tremellales</taxon>
        <taxon>Cryptococcaceae</taxon>
        <taxon>Cryptococcus</taxon>
    </lineage>
</organism>
<evidence type="ECO:0000256" key="1">
    <source>
        <dbReference type="ARBA" id="ARBA00005594"/>
    </source>
</evidence>
<dbReference type="KEGG" id="cdep:91087486"/>
<dbReference type="InterPro" id="IPR023457">
    <property type="entry name" value="Met-tRNA_synth_2"/>
</dbReference>
<evidence type="ECO:0000256" key="9">
    <source>
        <dbReference type="ARBA" id="ARBA00068817"/>
    </source>
</evidence>
<keyword evidence="3 10" id="KW-0436">Ligase</keyword>
<dbReference type="FunFam" id="2.170.220.10:FF:000001">
    <property type="entry name" value="methionine--tRNA ligase, mitochondrial"/>
    <property type="match status" value="1"/>
</dbReference>
<dbReference type="GO" id="GO:0006431">
    <property type="term" value="P:methionyl-tRNA aminoacylation"/>
    <property type="evidence" value="ECO:0007669"/>
    <property type="project" value="InterPro"/>
</dbReference>
<dbReference type="GO" id="GO:0005524">
    <property type="term" value="F:ATP binding"/>
    <property type="evidence" value="ECO:0007669"/>
    <property type="project" value="UniProtKB-KW"/>
</dbReference>
<dbReference type="InterPro" id="IPR014729">
    <property type="entry name" value="Rossmann-like_a/b/a_fold"/>
</dbReference>
<dbReference type="GO" id="GO:0004825">
    <property type="term" value="F:methionine-tRNA ligase activity"/>
    <property type="evidence" value="ECO:0007669"/>
    <property type="project" value="UniProtKB-EC"/>
</dbReference>
<dbReference type="InterPro" id="IPR015413">
    <property type="entry name" value="Methionyl/Leucyl_tRNA_Synth"/>
</dbReference>
<keyword evidence="7 10" id="KW-0030">Aminoacyl-tRNA synthetase</keyword>
<evidence type="ECO:0000256" key="8">
    <source>
        <dbReference type="ARBA" id="ARBA00047364"/>
    </source>
</evidence>
<dbReference type="PRINTS" id="PR01041">
    <property type="entry name" value="TRNASYNTHMET"/>
</dbReference>
<evidence type="ECO:0000256" key="3">
    <source>
        <dbReference type="ARBA" id="ARBA00022598"/>
    </source>
</evidence>
<dbReference type="CDD" id="cd00814">
    <property type="entry name" value="MetRS_core"/>
    <property type="match status" value="1"/>
</dbReference>
<evidence type="ECO:0000256" key="5">
    <source>
        <dbReference type="ARBA" id="ARBA00022840"/>
    </source>
</evidence>
<comment type="catalytic activity">
    <reaction evidence="8">
        <text>tRNA(Met) + L-methionine + ATP = L-methionyl-tRNA(Met) + AMP + diphosphate</text>
        <dbReference type="Rhea" id="RHEA:13481"/>
        <dbReference type="Rhea" id="RHEA-COMP:9667"/>
        <dbReference type="Rhea" id="RHEA-COMP:9698"/>
        <dbReference type="ChEBI" id="CHEBI:30616"/>
        <dbReference type="ChEBI" id="CHEBI:33019"/>
        <dbReference type="ChEBI" id="CHEBI:57844"/>
        <dbReference type="ChEBI" id="CHEBI:78442"/>
        <dbReference type="ChEBI" id="CHEBI:78530"/>
        <dbReference type="ChEBI" id="CHEBI:456215"/>
        <dbReference type="EC" id="6.1.1.10"/>
    </reaction>
</comment>
<reference evidence="11" key="2">
    <citation type="journal article" date="2022" name="Elife">
        <title>Obligate sexual reproduction of a homothallic fungus closely related to the Cryptococcus pathogenic species complex.</title>
        <authorList>
            <person name="Passer A.R."/>
            <person name="Clancey S.A."/>
            <person name="Shea T."/>
            <person name="David-Palma M."/>
            <person name="Averette A.F."/>
            <person name="Boekhout T."/>
            <person name="Porcel B.M."/>
            <person name="Nowrousian M."/>
            <person name="Cuomo C.A."/>
            <person name="Sun S."/>
            <person name="Heitman J."/>
            <person name="Coelho M.A."/>
        </authorList>
    </citation>
    <scope>NUCLEOTIDE SEQUENCE</scope>
    <source>
        <strain evidence="11">CBS 7841</strain>
    </source>
</reference>
<dbReference type="VEuPathDB" id="FungiDB:L203_06576"/>
<dbReference type="SUPFAM" id="SSF47323">
    <property type="entry name" value="Anticodon-binding domain of a subclass of class I aminoacyl-tRNA synthetases"/>
    <property type="match status" value="1"/>
</dbReference>
<dbReference type="NCBIfam" id="TIGR00398">
    <property type="entry name" value="metG"/>
    <property type="match status" value="1"/>
</dbReference>
<keyword evidence="4 10" id="KW-0547">Nucleotide-binding</keyword>
<name>A0A1E3HF18_9TREE</name>
<comment type="similarity">
    <text evidence="1 10">Belongs to the class-I aminoacyl-tRNA synthetase family.</text>
</comment>
<dbReference type="InterPro" id="IPR009080">
    <property type="entry name" value="tRNAsynth_Ia_anticodon-bd"/>
</dbReference>
<keyword evidence="12" id="KW-1185">Reference proteome</keyword>
<dbReference type="Proteomes" id="UP000094043">
    <property type="component" value="Chromosome 4"/>
</dbReference>
<dbReference type="GO" id="GO:0005739">
    <property type="term" value="C:mitochondrion"/>
    <property type="evidence" value="ECO:0007669"/>
    <property type="project" value="UniProtKB-ARBA"/>
</dbReference>
<proteinExistence type="inferred from homology"/>
<dbReference type="RefSeq" id="XP_066068776.1">
    <property type="nucleotide sequence ID" value="XM_066212679.1"/>
</dbReference>
<dbReference type="AlphaFoldDB" id="A0A1E3HF18"/>
<keyword evidence="6 10" id="KW-0648">Protein biosynthesis</keyword>
<protein>
    <recommendedName>
        <fullName evidence="9">Probable methionine--tRNA ligase, mitochondrial</fullName>
        <ecNumber evidence="2">6.1.1.10</ecNumber>
    </recommendedName>
</protein>
<evidence type="ECO:0000256" key="7">
    <source>
        <dbReference type="ARBA" id="ARBA00023146"/>
    </source>
</evidence>
<dbReference type="PANTHER" id="PTHR43326">
    <property type="entry name" value="METHIONYL-TRNA SYNTHETASE"/>
    <property type="match status" value="1"/>
</dbReference>
<dbReference type="SUPFAM" id="SSF52374">
    <property type="entry name" value="Nucleotidylyl transferase"/>
    <property type="match status" value="1"/>
</dbReference>
<dbReference type="Pfam" id="PF09334">
    <property type="entry name" value="tRNA-synt_1g"/>
    <property type="match status" value="1"/>
</dbReference>
<dbReference type="EC" id="6.1.1.10" evidence="2"/>
<dbReference type="OrthoDB" id="24670at2759"/>
<reference evidence="11" key="1">
    <citation type="submission" date="2016-06" db="EMBL/GenBank/DDBJ databases">
        <authorList>
            <person name="Cuomo C."/>
            <person name="Litvintseva A."/>
            <person name="Heitman J."/>
            <person name="Chen Y."/>
            <person name="Sun S."/>
            <person name="Springer D."/>
            <person name="Dromer F."/>
            <person name="Young S."/>
            <person name="Zeng Q."/>
            <person name="Chapman S."/>
            <person name="Gujja S."/>
            <person name="Saif S."/>
            <person name="Birren B."/>
        </authorList>
    </citation>
    <scope>NUCLEOTIDE SEQUENCE</scope>
    <source>
        <strain evidence="11">CBS 7841</strain>
    </source>
</reference>
<dbReference type="InterPro" id="IPR014758">
    <property type="entry name" value="Met-tRNA_synth"/>
</dbReference>
<dbReference type="GeneID" id="91087486"/>
<evidence type="ECO:0000313" key="12">
    <source>
        <dbReference type="Proteomes" id="UP000094043"/>
    </source>
</evidence>
<gene>
    <name evidence="11" type="ORF">L203_103275</name>
</gene>
<accession>A0A1E3HF18</accession>
<dbReference type="Gene3D" id="3.40.50.620">
    <property type="entry name" value="HUPs"/>
    <property type="match status" value="1"/>
</dbReference>
<evidence type="ECO:0000256" key="10">
    <source>
        <dbReference type="RuleBase" id="RU363039"/>
    </source>
</evidence>
<dbReference type="Gene3D" id="1.10.730.10">
    <property type="entry name" value="Isoleucyl-tRNA Synthetase, Domain 1"/>
    <property type="match status" value="1"/>
</dbReference>
<evidence type="ECO:0000256" key="2">
    <source>
        <dbReference type="ARBA" id="ARBA00012838"/>
    </source>
</evidence>